<evidence type="ECO:0000313" key="1">
    <source>
        <dbReference type="EMBL" id="KAK4103386.1"/>
    </source>
</evidence>
<comment type="caution">
    <text evidence="1">The sequence shown here is derived from an EMBL/GenBank/DDBJ whole genome shotgun (WGS) entry which is preliminary data.</text>
</comment>
<reference evidence="1" key="2">
    <citation type="submission" date="2023-05" db="EMBL/GenBank/DDBJ databases">
        <authorList>
            <consortium name="Lawrence Berkeley National Laboratory"/>
            <person name="Steindorff A."/>
            <person name="Hensen N."/>
            <person name="Bonometti L."/>
            <person name="Westerberg I."/>
            <person name="Brannstrom I.O."/>
            <person name="Guillou S."/>
            <person name="Cros-Aarteil S."/>
            <person name="Calhoun S."/>
            <person name="Haridas S."/>
            <person name="Kuo A."/>
            <person name="Mondo S."/>
            <person name="Pangilinan J."/>
            <person name="Riley R."/>
            <person name="Labutti K."/>
            <person name="Andreopoulos B."/>
            <person name="Lipzen A."/>
            <person name="Chen C."/>
            <person name="Yanf M."/>
            <person name="Daum C."/>
            <person name="Ng V."/>
            <person name="Clum A."/>
            <person name="Ohm R."/>
            <person name="Martin F."/>
            <person name="Silar P."/>
            <person name="Natvig D."/>
            <person name="Lalanne C."/>
            <person name="Gautier V."/>
            <person name="Ament-Velasquez S.L."/>
            <person name="Kruys A."/>
            <person name="Hutchinson M.I."/>
            <person name="Powell A.J."/>
            <person name="Barry K."/>
            <person name="Miller A.N."/>
            <person name="Grigoriev I.V."/>
            <person name="Debuchy R."/>
            <person name="Gladieux P."/>
            <person name="Thoren M.H."/>
            <person name="Johannesson H."/>
        </authorList>
    </citation>
    <scope>NUCLEOTIDE SEQUENCE</scope>
    <source>
        <strain evidence="1">CBS 757.83</strain>
    </source>
</reference>
<organism evidence="1 2">
    <name type="scientific">Parathielavia hyrcaniae</name>
    <dbReference type="NCBI Taxonomy" id="113614"/>
    <lineage>
        <taxon>Eukaryota</taxon>
        <taxon>Fungi</taxon>
        <taxon>Dikarya</taxon>
        <taxon>Ascomycota</taxon>
        <taxon>Pezizomycotina</taxon>
        <taxon>Sordariomycetes</taxon>
        <taxon>Sordariomycetidae</taxon>
        <taxon>Sordariales</taxon>
        <taxon>Chaetomiaceae</taxon>
        <taxon>Parathielavia</taxon>
    </lineage>
</organism>
<accession>A0AAN6Q5Q7</accession>
<dbReference type="Proteomes" id="UP001305647">
    <property type="component" value="Unassembled WGS sequence"/>
</dbReference>
<keyword evidence="2" id="KW-1185">Reference proteome</keyword>
<dbReference type="EMBL" id="MU863628">
    <property type="protein sequence ID" value="KAK4103386.1"/>
    <property type="molecule type" value="Genomic_DNA"/>
</dbReference>
<protein>
    <submittedName>
        <fullName evidence="1">Uncharacterized protein</fullName>
    </submittedName>
</protein>
<evidence type="ECO:0000313" key="2">
    <source>
        <dbReference type="Proteomes" id="UP001305647"/>
    </source>
</evidence>
<sequence>MQSRLVFPLENTPSAPPALRPRRGWAAWALIVQSWEFHHRPCPDRPDSPPPDPKPNFSCPGRIRVTPACVSRASGLYLPYPHSKPSPSAGALHHCTFHSDSETILNPLYDRTVATRPAASAMIFHRETTATLPPAPPLAPAACSAMGNFQIRHQSVRLDARHSYRFCSVS</sequence>
<reference evidence="1" key="1">
    <citation type="journal article" date="2023" name="Mol. Phylogenet. Evol.">
        <title>Genome-scale phylogeny and comparative genomics of the fungal order Sordariales.</title>
        <authorList>
            <person name="Hensen N."/>
            <person name="Bonometti L."/>
            <person name="Westerberg I."/>
            <person name="Brannstrom I.O."/>
            <person name="Guillou S."/>
            <person name="Cros-Aarteil S."/>
            <person name="Calhoun S."/>
            <person name="Haridas S."/>
            <person name="Kuo A."/>
            <person name="Mondo S."/>
            <person name="Pangilinan J."/>
            <person name="Riley R."/>
            <person name="LaButti K."/>
            <person name="Andreopoulos B."/>
            <person name="Lipzen A."/>
            <person name="Chen C."/>
            <person name="Yan M."/>
            <person name="Daum C."/>
            <person name="Ng V."/>
            <person name="Clum A."/>
            <person name="Steindorff A."/>
            <person name="Ohm R.A."/>
            <person name="Martin F."/>
            <person name="Silar P."/>
            <person name="Natvig D.O."/>
            <person name="Lalanne C."/>
            <person name="Gautier V."/>
            <person name="Ament-Velasquez S.L."/>
            <person name="Kruys A."/>
            <person name="Hutchinson M.I."/>
            <person name="Powell A.J."/>
            <person name="Barry K."/>
            <person name="Miller A.N."/>
            <person name="Grigoriev I.V."/>
            <person name="Debuchy R."/>
            <person name="Gladieux P."/>
            <person name="Hiltunen Thoren M."/>
            <person name="Johannesson H."/>
        </authorList>
    </citation>
    <scope>NUCLEOTIDE SEQUENCE</scope>
    <source>
        <strain evidence="1">CBS 757.83</strain>
    </source>
</reference>
<dbReference type="AlphaFoldDB" id="A0AAN6Q5Q7"/>
<name>A0AAN6Q5Q7_9PEZI</name>
<proteinExistence type="predicted"/>
<gene>
    <name evidence="1" type="ORF">N658DRAFT_271374</name>
</gene>